<evidence type="ECO:0000313" key="2">
    <source>
        <dbReference type="Proteomes" id="UP000286063"/>
    </source>
</evidence>
<reference evidence="1 2" key="1">
    <citation type="submission" date="2018-08" db="EMBL/GenBank/DDBJ databases">
        <title>A genome reference for cultivated species of the human gut microbiota.</title>
        <authorList>
            <person name="Zou Y."/>
            <person name="Xue W."/>
            <person name="Luo G."/>
        </authorList>
    </citation>
    <scope>NUCLEOTIDE SEQUENCE [LARGE SCALE GENOMIC DNA]</scope>
    <source>
        <strain evidence="1 2">OF02-7</strain>
    </source>
</reference>
<dbReference type="Proteomes" id="UP000286063">
    <property type="component" value="Unassembled WGS sequence"/>
</dbReference>
<protein>
    <submittedName>
        <fullName evidence="1">Uncharacterized protein</fullName>
    </submittedName>
</protein>
<sequence length="322" mass="37440">MKKISIKKIINISFGFTLLFFAYSCNNEDDVCISEKSETRFDIPQGNHDFDEQIVAWSKDYDINVLYKFTLPDLNYNFTASKELNYKITQWADEEGIRAAVRFLKEDFIDLYPDSIKKTLLPSKILLAGMLYPEDKYEPLLDTIAYSQNCKLGIIIQGLDHITLPRVDKEFVSRISIPTYRKRMKLAVNRTFINFLLFPTDENIAQLPSTDIINTFCSSSQVHTSHPNITSPYSYENSWTNPEDTYKLGFLEGNYNSYSKKYTPFSENEDLTCYIDFIFTQSKSELETNPLYTKYPLVKEKCDYLIKTFAQYGIDLHSIGEK</sequence>
<dbReference type="OrthoDB" id="1095995at2"/>
<gene>
    <name evidence="1" type="ORF">DXA50_19260</name>
</gene>
<dbReference type="AlphaFoldDB" id="A0A413IHQ8"/>
<name>A0A413IHQ8_9BACT</name>
<dbReference type="PROSITE" id="PS51257">
    <property type="entry name" value="PROKAR_LIPOPROTEIN"/>
    <property type="match status" value="1"/>
</dbReference>
<dbReference type="EMBL" id="QSCR01000054">
    <property type="protein sequence ID" value="RGY11437.1"/>
    <property type="molecule type" value="Genomic_DNA"/>
</dbReference>
<evidence type="ECO:0000313" key="1">
    <source>
        <dbReference type="EMBL" id="RGY11437.1"/>
    </source>
</evidence>
<accession>A0A413IHQ8</accession>
<dbReference type="Gene3D" id="3.40.390.70">
    <property type="match status" value="1"/>
</dbReference>
<dbReference type="RefSeq" id="WP_117722640.1">
    <property type="nucleotide sequence ID" value="NZ_CAMFYF010000141.1"/>
</dbReference>
<comment type="caution">
    <text evidence="1">The sequence shown here is derived from an EMBL/GenBank/DDBJ whole genome shotgun (WGS) entry which is preliminary data.</text>
</comment>
<organism evidence="1 2">
    <name type="scientific">Butyricimonas virosa</name>
    <dbReference type="NCBI Taxonomy" id="544645"/>
    <lineage>
        <taxon>Bacteria</taxon>
        <taxon>Pseudomonadati</taxon>
        <taxon>Bacteroidota</taxon>
        <taxon>Bacteroidia</taxon>
        <taxon>Bacteroidales</taxon>
        <taxon>Odoribacteraceae</taxon>
        <taxon>Butyricimonas</taxon>
    </lineage>
</organism>
<proteinExistence type="predicted"/>